<comment type="caution">
    <text evidence="6">The sequence shown here is derived from an EMBL/GenBank/DDBJ whole genome shotgun (WGS) entry which is preliminary data.</text>
</comment>
<name>A0ABR1B4T6_POLSC</name>
<dbReference type="SUPFAM" id="SSF53822">
    <property type="entry name" value="Periplasmic binding protein-like I"/>
    <property type="match status" value="1"/>
</dbReference>
<keyword evidence="4" id="KW-0472">Membrane</keyword>
<evidence type="ECO:0000256" key="4">
    <source>
        <dbReference type="ARBA" id="ARBA00023136"/>
    </source>
</evidence>
<evidence type="ECO:0000256" key="2">
    <source>
        <dbReference type="ARBA" id="ARBA00022692"/>
    </source>
</evidence>
<keyword evidence="7" id="KW-1185">Reference proteome</keyword>
<evidence type="ECO:0000313" key="6">
    <source>
        <dbReference type="EMBL" id="KAK6633918.1"/>
    </source>
</evidence>
<sequence>MTAVQVWEGYGKTQFSAWKSRVKTCRQLENGIQAIFGPTDPLLGAHIQSICEALDVPHVEARIDFEPAYKKFSINLHPSQQQLNNAIQDIMIFLNWTKVAIIYEEDYGLFKLQDLVKSPPNSKTEMYIRQANPSTYRHVLKEIRQKEIYKLLVDTNPAHTNAFFRALIPGQVPPSRFPLAPPPTRMTCSSGRRNFGRHPGGNLLNQGFTENIKAQNLMVMILE</sequence>
<evidence type="ECO:0000256" key="3">
    <source>
        <dbReference type="ARBA" id="ARBA00022989"/>
    </source>
</evidence>
<dbReference type="Pfam" id="PF01094">
    <property type="entry name" value="ANF_receptor"/>
    <property type="match status" value="1"/>
</dbReference>
<dbReference type="InterPro" id="IPR001828">
    <property type="entry name" value="ANF_lig-bd_rcpt"/>
</dbReference>
<dbReference type="InterPro" id="IPR028082">
    <property type="entry name" value="Peripla_BP_I"/>
</dbReference>
<feature type="domain" description="Receptor ligand binding region" evidence="5">
    <location>
        <begin position="22"/>
        <end position="160"/>
    </location>
</feature>
<accession>A0ABR1B4T6</accession>
<dbReference type="Gene3D" id="3.40.50.2300">
    <property type="match status" value="1"/>
</dbReference>
<organism evidence="6 7">
    <name type="scientific">Polyplax serrata</name>
    <name type="common">Common mouse louse</name>
    <dbReference type="NCBI Taxonomy" id="468196"/>
    <lineage>
        <taxon>Eukaryota</taxon>
        <taxon>Metazoa</taxon>
        <taxon>Ecdysozoa</taxon>
        <taxon>Arthropoda</taxon>
        <taxon>Hexapoda</taxon>
        <taxon>Insecta</taxon>
        <taxon>Pterygota</taxon>
        <taxon>Neoptera</taxon>
        <taxon>Paraneoptera</taxon>
        <taxon>Psocodea</taxon>
        <taxon>Troctomorpha</taxon>
        <taxon>Phthiraptera</taxon>
        <taxon>Anoplura</taxon>
        <taxon>Polyplacidae</taxon>
        <taxon>Polyplax</taxon>
    </lineage>
</organism>
<keyword evidence="3" id="KW-1133">Transmembrane helix</keyword>
<proteinExistence type="predicted"/>
<gene>
    <name evidence="6" type="ORF">RUM44_004525</name>
</gene>
<evidence type="ECO:0000259" key="5">
    <source>
        <dbReference type="Pfam" id="PF01094"/>
    </source>
</evidence>
<evidence type="ECO:0000256" key="1">
    <source>
        <dbReference type="ARBA" id="ARBA00004370"/>
    </source>
</evidence>
<dbReference type="Proteomes" id="UP001359485">
    <property type="component" value="Unassembled WGS sequence"/>
</dbReference>
<evidence type="ECO:0000313" key="7">
    <source>
        <dbReference type="Proteomes" id="UP001359485"/>
    </source>
</evidence>
<comment type="subcellular location">
    <subcellularLocation>
        <location evidence="1">Membrane</location>
    </subcellularLocation>
</comment>
<protein>
    <recommendedName>
        <fullName evidence="5">Receptor ligand binding region domain-containing protein</fullName>
    </recommendedName>
</protein>
<dbReference type="EMBL" id="JAWJWF010000004">
    <property type="protein sequence ID" value="KAK6633918.1"/>
    <property type="molecule type" value="Genomic_DNA"/>
</dbReference>
<reference evidence="6 7" key="1">
    <citation type="submission" date="2023-09" db="EMBL/GenBank/DDBJ databases">
        <title>Genomes of two closely related lineages of the louse Polyplax serrata with different host specificities.</title>
        <authorList>
            <person name="Martinu J."/>
            <person name="Tarabai H."/>
            <person name="Stefka J."/>
            <person name="Hypsa V."/>
        </authorList>
    </citation>
    <scope>NUCLEOTIDE SEQUENCE [LARGE SCALE GENOMIC DNA]</scope>
    <source>
        <strain evidence="6">98ZLc_SE</strain>
    </source>
</reference>
<keyword evidence="2" id="KW-0812">Transmembrane</keyword>